<dbReference type="EMBL" id="FNGE01000005">
    <property type="protein sequence ID" value="SDL02055.1"/>
    <property type="molecule type" value="Genomic_DNA"/>
</dbReference>
<reference evidence="3" key="1">
    <citation type="submission" date="2016-10" db="EMBL/GenBank/DDBJ databases">
        <authorList>
            <person name="Varghese N."/>
            <person name="Submissions S."/>
        </authorList>
    </citation>
    <scope>NUCLEOTIDE SEQUENCE [LARGE SCALE GENOMIC DNA]</scope>
    <source>
        <strain evidence="3">CGMCC 1.7655</strain>
    </source>
</reference>
<dbReference type="STRING" id="525640.SAMN04487971_105145"/>
<keyword evidence="3" id="KW-1185">Reference proteome</keyword>
<keyword evidence="1" id="KW-1133">Transmembrane helix</keyword>
<keyword evidence="1" id="KW-0812">Transmembrane</keyword>
<dbReference type="RefSeq" id="WP_090754305.1">
    <property type="nucleotide sequence ID" value="NZ_FNGE01000005.1"/>
</dbReference>
<organism evidence="2 3">
    <name type="scientific">Paracoccus chinensis</name>
    <dbReference type="NCBI Taxonomy" id="525640"/>
    <lineage>
        <taxon>Bacteria</taxon>
        <taxon>Pseudomonadati</taxon>
        <taxon>Pseudomonadota</taxon>
        <taxon>Alphaproteobacteria</taxon>
        <taxon>Rhodobacterales</taxon>
        <taxon>Paracoccaceae</taxon>
        <taxon>Paracoccus</taxon>
    </lineage>
</organism>
<keyword evidence="1" id="KW-0472">Membrane</keyword>
<accession>A0A1G9GNI3</accession>
<proteinExistence type="predicted"/>
<feature type="transmembrane region" description="Helical" evidence="1">
    <location>
        <begin position="50"/>
        <end position="71"/>
    </location>
</feature>
<dbReference type="Proteomes" id="UP000199555">
    <property type="component" value="Unassembled WGS sequence"/>
</dbReference>
<dbReference type="AlphaFoldDB" id="A0A1G9GNI3"/>
<feature type="transmembrane region" description="Helical" evidence="1">
    <location>
        <begin position="152"/>
        <end position="170"/>
    </location>
</feature>
<dbReference type="OrthoDB" id="5190099at2"/>
<feature type="transmembrane region" description="Helical" evidence="1">
    <location>
        <begin position="83"/>
        <end position="108"/>
    </location>
</feature>
<feature type="transmembrane region" description="Helical" evidence="1">
    <location>
        <begin position="120"/>
        <end position="140"/>
    </location>
</feature>
<evidence type="ECO:0000256" key="1">
    <source>
        <dbReference type="SAM" id="Phobius"/>
    </source>
</evidence>
<gene>
    <name evidence="2" type="ORF">SAMN04487971_105145</name>
</gene>
<protein>
    <submittedName>
        <fullName evidence="2">Uncharacterized membrane protein</fullName>
    </submittedName>
</protein>
<dbReference type="Pfam" id="PF10002">
    <property type="entry name" value="DUF2243"/>
    <property type="match status" value="1"/>
</dbReference>
<feature type="transmembrane region" description="Helical" evidence="1">
    <location>
        <begin position="7"/>
        <end position="30"/>
    </location>
</feature>
<dbReference type="InterPro" id="IPR018719">
    <property type="entry name" value="DUF2243_membrane"/>
</dbReference>
<evidence type="ECO:0000313" key="3">
    <source>
        <dbReference type="Proteomes" id="UP000199555"/>
    </source>
</evidence>
<name>A0A1G9GNI3_9RHOB</name>
<sequence>MTDRQWIWAGAILGFALGGFFDGILLHQILQWHHLLSLVPGIGDLRAQVMWDGVFHALMYVIAAWGLIALWRAHRRDPSVARGVVTGAILIGFGTWHIVDTLLSHWFLGIHRIKIDSPNPLAWDLLWLVVFGIVPLLLGLRMRRGGGGAAPSGAFVAGVALVTLGAGAWAQRTPADMPLTAIVFRPSVDAAQAERVLAEADARIVWADPRMAVVLVDVAPEKRWGFYARGAIMVSGSGVPAGCFDFSRA</sequence>
<evidence type="ECO:0000313" key="2">
    <source>
        <dbReference type="EMBL" id="SDL02055.1"/>
    </source>
</evidence>